<reference evidence="1 2" key="1">
    <citation type="submission" date="2024-08" db="EMBL/GenBank/DDBJ databases">
        <authorList>
            <person name="Lu H."/>
        </authorList>
    </citation>
    <scope>NUCLEOTIDE SEQUENCE [LARGE SCALE GENOMIC DNA]</scope>
    <source>
        <strain evidence="1 2">DXS20W</strain>
    </source>
</reference>
<dbReference type="Proteomes" id="UP001606302">
    <property type="component" value="Unassembled WGS sequence"/>
</dbReference>
<keyword evidence="2" id="KW-1185">Reference proteome</keyword>
<sequence length="98" mass="10374">MSAAVSNLAEERCARHTKSPAKVQFGKPIKATLADLKVAVRWRDDMPNDVPTRRLDEAVGVTALHLGLCALGGGVELDLGNGYILVCTVRKAEDACAG</sequence>
<protein>
    <submittedName>
        <fullName evidence="1">Uncharacterized protein</fullName>
    </submittedName>
</protein>
<evidence type="ECO:0000313" key="2">
    <source>
        <dbReference type="Proteomes" id="UP001606302"/>
    </source>
</evidence>
<proteinExistence type="predicted"/>
<evidence type="ECO:0000313" key="1">
    <source>
        <dbReference type="EMBL" id="MFG6462281.1"/>
    </source>
</evidence>
<name>A0ABW7GKF3_9BURK</name>
<gene>
    <name evidence="1" type="ORF">ACG04Q_11935</name>
</gene>
<organism evidence="1 2">
    <name type="scientific">Pelomonas lactea</name>
    <dbReference type="NCBI Taxonomy" id="3299030"/>
    <lineage>
        <taxon>Bacteria</taxon>
        <taxon>Pseudomonadati</taxon>
        <taxon>Pseudomonadota</taxon>
        <taxon>Betaproteobacteria</taxon>
        <taxon>Burkholderiales</taxon>
        <taxon>Sphaerotilaceae</taxon>
        <taxon>Roseateles</taxon>
    </lineage>
</organism>
<comment type="caution">
    <text evidence="1">The sequence shown here is derived from an EMBL/GenBank/DDBJ whole genome shotgun (WGS) entry which is preliminary data.</text>
</comment>
<accession>A0ABW7GKF3</accession>
<dbReference type="RefSeq" id="WP_394511144.1">
    <property type="nucleotide sequence ID" value="NZ_JBIGHX010000003.1"/>
</dbReference>
<dbReference type="EMBL" id="JBIGHX010000003">
    <property type="protein sequence ID" value="MFG6462281.1"/>
    <property type="molecule type" value="Genomic_DNA"/>
</dbReference>